<comment type="function">
    <text evidence="9">Catalyzes an early step in the biosynthesis of tetrapyrroles. Binds two molecules of 5-aminolevulinate per subunit, each at a distinct site, and catalyzes their condensation to form porphobilinogen.</text>
</comment>
<keyword evidence="6" id="KW-0350">Heme biosynthesis</keyword>
<reference evidence="13" key="2">
    <citation type="submission" date="2020-09" db="EMBL/GenBank/DDBJ databases">
        <authorList>
            <person name="Sun Q."/>
            <person name="Ohkuma M."/>
        </authorList>
    </citation>
    <scope>NUCLEOTIDE SEQUENCE</scope>
    <source>
        <strain evidence="13">JCM 4815</strain>
    </source>
</reference>
<comment type="similarity">
    <text evidence="2 12">Belongs to the ALAD family.</text>
</comment>
<dbReference type="GO" id="GO:0005829">
    <property type="term" value="C:cytosol"/>
    <property type="evidence" value="ECO:0007669"/>
    <property type="project" value="TreeGrafter"/>
</dbReference>
<evidence type="ECO:0000256" key="11">
    <source>
        <dbReference type="RuleBase" id="RU000515"/>
    </source>
</evidence>
<sequence length="598" mass="64804">MAAQVLVKIGRYDQARLTADRASLYADLSGSPLTSAAAARELSIVLRHQEQPEAAQRLVISAASKIEATGLNTHPQAAAYAQMLCTTAYTAARAGDQDQARTMIDEAARAARGLPAVAPADRLFSITPASVRLYEVGVHWALGDAGAAIRAGQQLHQDQFSTAERKARLHTDMARAWWQWGKPEQTAQSLLNAFRVTPAEVRDRPSMRTIVRELHRRHPHVSGVRELSRAVLADQDGNIPLGVDNDRRGPGPTPRRQRCICDGRSVEGMTTYGSFPGTRPRRLRTTPAMRRMVAETRLHPADFILPAFVREGASEPVPIAAMPGVVQHTRDSLKKAALEAVEAGISGIMLFGVPEEAKKDALGTAGTDPDGILQVALRDVRAEVGDDLLVMSDLCLDEFTDHGHCGVLDDEGRVDNDATLERYAEMAQVQADAGAHVVGPSGMMDGQIGVVREALDQIGREDVAILAYTAKYASSFYGPFREAVGSSLKGDRKTYQQDGANIRESMRELALDLEEGADMVMVKPAGPYLDILARVSDAVDVPVAAYQISGEYSMIEAAAEKGWIDRDGAIMESLLGIKRAGARNILTYWATEVAQKLR</sequence>
<comment type="catalytic activity">
    <reaction evidence="10 11">
        <text>2 5-aminolevulinate = porphobilinogen + 2 H2O + H(+)</text>
        <dbReference type="Rhea" id="RHEA:24064"/>
        <dbReference type="ChEBI" id="CHEBI:15377"/>
        <dbReference type="ChEBI" id="CHEBI:15378"/>
        <dbReference type="ChEBI" id="CHEBI:58126"/>
        <dbReference type="ChEBI" id="CHEBI:356416"/>
        <dbReference type="EC" id="4.2.1.24"/>
    </reaction>
</comment>
<evidence type="ECO:0000256" key="2">
    <source>
        <dbReference type="ARBA" id="ARBA00008055"/>
    </source>
</evidence>
<protein>
    <recommendedName>
        <fullName evidence="5 11">Delta-aminolevulinic acid dehydratase</fullName>
        <ecNumber evidence="4 11">4.2.1.24</ecNumber>
    </recommendedName>
</protein>
<evidence type="ECO:0000256" key="4">
    <source>
        <dbReference type="ARBA" id="ARBA00012053"/>
    </source>
</evidence>
<dbReference type="Gene3D" id="1.25.40.10">
    <property type="entry name" value="Tetratricopeptide repeat domain"/>
    <property type="match status" value="1"/>
</dbReference>
<evidence type="ECO:0000256" key="1">
    <source>
        <dbReference type="ARBA" id="ARBA00004694"/>
    </source>
</evidence>
<dbReference type="InterPro" id="IPR011990">
    <property type="entry name" value="TPR-like_helical_dom_sf"/>
</dbReference>
<dbReference type="GO" id="GO:0008270">
    <property type="term" value="F:zinc ion binding"/>
    <property type="evidence" value="ECO:0007669"/>
    <property type="project" value="TreeGrafter"/>
</dbReference>
<dbReference type="Proteomes" id="UP000622166">
    <property type="component" value="Unassembled WGS sequence"/>
</dbReference>
<dbReference type="FunFam" id="3.20.20.70:FF:000019">
    <property type="entry name" value="Delta-aminolevulinic acid dehydratase"/>
    <property type="match status" value="1"/>
</dbReference>
<reference evidence="13" key="1">
    <citation type="journal article" date="2014" name="Int. J. Syst. Evol. Microbiol.">
        <title>Complete genome sequence of Corynebacterium casei LMG S-19264T (=DSM 44701T), isolated from a smear-ripened cheese.</title>
        <authorList>
            <consortium name="US DOE Joint Genome Institute (JGI-PGF)"/>
            <person name="Walter F."/>
            <person name="Albersmeier A."/>
            <person name="Kalinowski J."/>
            <person name="Ruckert C."/>
        </authorList>
    </citation>
    <scope>NUCLEOTIDE SEQUENCE</scope>
    <source>
        <strain evidence="13">JCM 4815</strain>
    </source>
</reference>
<dbReference type="Gene3D" id="3.20.20.70">
    <property type="entry name" value="Aldolase class I"/>
    <property type="match status" value="1"/>
</dbReference>
<dbReference type="NCBIfam" id="NF006762">
    <property type="entry name" value="PRK09283.1"/>
    <property type="match status" value="1"/>
</dbReference>
<gene>
    <name evidence="13" type="ORF">GCM10010365_38550</name>
</gene>
<comment type="subunit">
    <text evidence="3 11">Homooctamer.</text>
</comment>
<evidence type="ECO:0000313" key="13">
    <source>
        <dbReference type="EMBL" id="GGZ15160.1"/>
    </source>
</evidence>
<dbReference type="PRINTS" id="PR00144">
    <property type="entry name" value="DALDHYDRTASE"/>
</dbReference>
<comment type="caution">
    <text evidence="13">The sequence shown here is derived from an EMBL/GenBank/DDBJ whole genome shotgun (WGS) entry which is preliminary data.</text>
</comment>
<evidence type="ECO:0000256" key="8">
    <source>
        <dbReference type="ARBA" id="ARBA00023244"/>
    </source>
</evidence>
<comment type="pathway">
    <text evidence="1">Porphyrin-containing compound metabolism; protoporphyrin-IX biosynthesis; coproporphyrinogen-III from 5-aminolevulinate: step 1/4.</text>
</comment>
<dbReference type="AlphaFoldDB" id="A0A918PLE1"/>
<dbReference type="SMART" id="SM01004">
    <property type="entry name" value="ALAD"/>
    <property type="match status" value="1"/>
</dbReference>
<dbReference type="InterPro" id="IPR030656">
    <property type="entry name" value="ALAD_AS"/>
</dbReference>
<dbReference type="InterPro" id="IPR001731">
    <property type="entry name" value="ALAD"/>
</dbReference>
<dbReference type="SUPFAM" id="SSF51569">
    <property type="entry name" value="Aldolase"/>
    <property type="match status" value="1"/>
</dbReference>
<organism evidence="13 14">
    <name type="scientific">Streptomyces poonensis</name>
    <dbReference type="NCBI Taxonomy" id="68255"/>
    <lineage>
        <taxon>Bacteria</taxon>
        <taxon>Bacillati</taxon>
        <taxon>Actinomycetota</taxon>
        <taxon>Actinomycetes</taxon>
        <taxon>Kitasatosporales</taxon>
        <taxon>Streptomycetaceae</taxon>
        <taxon>Streptomyces</taxon>
    </lineage>
</organism>
<evidence type="ECO:0000256" key="9">
    <source>
        <dbReference type="ARBA" id="ARBA00025628"/>
    </source>
</evidence>
<dbReference type="PANTHER" id="PTHR11458">
    <property type="entry name" value="DELTA-AMINOLEVULINIC ACID DEHYDRATASE"/>
    <property type="match status" value="1"/>
</dbReference>
<proteinExistence type="inferred from homology"/>
<evidence type="ECO:0000256" key="12">
    <source>
        <dbReference type="RuleBase" id="RU004161"/>
    </source>
</evidence>
<evidence type="ECO:0000256" key="10">
    <source>
        <dbReference type="ARBA" id="ARBA00047651"/>
    </source>
</evidence>
<accession>A0A918PLE1</accession>
<name>A0A918PLE1_9ACTN</name>
<evidence type="ECO:0000256" key="7">
    <source>
        <dbReference type="ARBA" id="ARBA00023239"/>
    </source>
</evidence>
<dbReference type="InterPro" id="IPR013785">
    <property type="entry name" value="Aldolase_TIM"/>
</dbReference>
<evidence type="ECO:0000256" key="6">
    <source>
        <dbReference type="ARBA" id="ARBA00023133"/>
    </source>
</evidence>
<dbReference type="PROSITE" id="PS00169">
    <property type="entry name" value="D_ALA_DEHYDRATASE"/>
    <property type="match status" value="1"/>
</dbReference>
<dbReference type="PANTHER" id="PTHR11458:SF0">
    <property type="entry name" value="DELTA-AMINOLEVULINIC ACID DEHYDRATASE"/>
    <property type="match status" value="1"/>
</dbReference>
<keyword evidence="14" id="KW-1185">Reference proteome</keyword>
<evidence type="ECO:0000313" key="14">
    <source>
        <dbReference type="Proteomes" id="UP000622166"/>
    </source>
</evidence>
<evidence type="ECO:0000256" key="5">
    <source>
        <dbReference type="ARBA" id="ARBA00020771"/>
    </source>
</evidence>
<dbReference type="EC" id="4.2.1.24" evidence="4 11"/>
<dbReference type="GO" id="GO:0004655">
    <property type="term" value="F:porphobilinogen synthase activity"/>
    <property type="evidence" value="ECO:0007669"/>
    <property type="project" value="UniProtKB-EC"/>
</dbReference>
<dbReference type="CDD" id="cd00384">
    <property type="entry name" value="ALAD_PBGS"/>
    <property type="match status" value="1"/>
</dbReference>
<evidence type="ECO:0000256" key="3">
    <source>
        <dbReference type="ARBA" id="ARBA00011823"/>
    </source>
</evidence>
<dbReference type="EMBL" id="BMVW01000007">
    <property type="protein sequence ID" value="GGZ15160.1"/>
    <property type="molecule type" value="Genomic_DNA"/>
</dbReference>
<dbReference type="GO" id="GO:0006783">
    <property type="term" value="P:heme biosynthetic process"/>
    <property type="evidence" value="ECO:0007669"/>
    <property type="project" value="UniProtKB-KW"/>
</dbReference>
<dbReference type="Pfam" id="PF00490">
    <property type="entry name" value="ALAD"/>
    <property type="match status" value="1"/>
</dbReference>
<keyword evidence="7 11" id="KW-0456">Lyase</keyword>
<dbReference type="SUPFAM" id="SSF48452">
    <property type="entry name" value="TPR-like"/>
    <property type="match status" value="1"/>
</dbReference>
<keyword evidence="8 11" id="KW-0627">Porphyrin biosynthesis</keyword>